<protein>
    <submittedName>
        <fullName evidence="2">Quinol monooxygenase YgiN</fullName>
    </submittedName>
</protein>
<evidence type="ECO:0000259" key="1">
    <source>
        <dbReference type="PROSITE" id="PS51725"/>
    </source>
</evidence>
<evidence type="ECO:0000313" key="2">
    <source>
        <dbReference type="EMBL" id="TQM01377.1"/>
    </source>
</evidence>
<keyword evidence="2" id="KW-0503">Monooxygenase</keyword>
<feature type="domain" description="ABM" evidence="1">
    <location>
        <begin position="2"/>
        <end position="92"/>
    </location>
</feature>
<accession>A0A543CW92</accession>
<organism evidence="2 3">
    <name type="scientific">Actinoallomurus bryophytorum</name>
    <dbReference type="NCBI Taxonomy" id="1490222"/>
    <lineage>
        <taxon>Bacteria</taxon>
        <taxon>Bacillati</taxon>
        <taxon>Actinomycetota</taxon>
        <taxon>Actinomycetes</taxon>
        <taxon>Streptosporangiales</taxon>
        <taxon>Thermomonosporaceae</taxon>
        <taxon>Actinoallomurus</taxon>
    </lineage>
</organism>
<gene>
    <name evidence="2" type="ORF">FB559_7135</name>
</gene>
<evidence type="ECO:0000313" key="3">
    <source>
        <dbReference type="Proteomes" id="UP000316096"/>
    </source>
</evidence>
<dbReference type="InterPro" id="IPR011008">
    <property type="entry name" value="Dimeric_a/b-barrel"/>
</dbReference>
<keyword evidence="3" id="KW-1185">Reference proteome</keyword>
<dbReference type="EMBL" id="VFOZ01000001">
    <property type="protein sequence ID" value="TQM01377.1"/>
    <property type="molecule type" value="Genomic_DNA"/>
</dbReference>
<dbReference type="PROSITE" id="PS51725">
    <property type="entry name" value="ABM"/>
    <property type="match status" value="1"/>
</dbReference>
<reference evidence="2 3" key="1">
    <citation type="submission" date="2019-06" db="EMBL/GenBank/DDBJ databases">
        <title>Sequencing the genomes of 1000 actinobacteria strains.</title>
        <authorList>
            <person name="Klenk H.-P."/>
        </authorList>
    </citation>
    <scope>NUCLEOTIDE SEQUENCE [LARGE SCALE GENOMIC DNA]</scope>
    <source>
        <strain evidence="2 3">DSM 102200</strain>
    </source>
</reference>
<dbReference type="InterPro" id="IPR007138">
    <property type="entry name" value="ABM_dom"/>
</dbReference>
<dbReference type="RefSeq" id="WP_141961215.1">
    <property type="nucleotide sequence ID" value="NZ_VFOZ01000001.1"/>
</dbReference>
<dbReference type="Pfam" id="PF03992">
    <property type="entry name" value="ABM"/>
    <property type="match status" value="1"/>
</dbReference>
<dbReference type="AlphaFoldDB" id="A0A543CW92"/>
<dbReference type="Gene3D" id="3.30.70.100">
    <property type="match status" value="1"/>
</dbReference>
<proteinExistence type="predicted"/>
<dbReference type="SUPFAM" id="SSF54909">
    <property type="entry name" value="Dimeric alpha+beta barrel"/>
    <property type="match status" value="1"/>
</dbReference>
<sequence>MVTEIALIDTKPGQEAAFAAAYQEAHELLATTPGCLSARMLQSGESPTRFVGVVEWESKDKHLDNFVGTERFAKFGALLGPYLAGAPVVEHFDDIVA</sequence>
<dbReference type="OrthoDB" id="122936at2"/>
<dbReference type="GO" id="GO:0004497">
    <property type="term" value="F:monooxygenase activity"/>
    <property type="evidence" value="ECO:0007669"/>
    <property type="project" value="UniProtKB-KW"/>
</dbReference>
<keyword evidence="2" id="KW-0560">Oxidoreductase</keyword>
<comment type="caution">
    <text evidence="2">The sequence shown here is derived from an EMBL/GenBank/DDBJ whole genome shotgun (WGS) entry which is preliminary data.</text>
</comment>
<name>A0A543CW92_9ACTN</name>
<dbReference type="Proteomes" id="UP000316096">
    <property type="component" value="Unassembled WGS sequence"/>
</dbReference>